<evidence type="ECO:0000259" key="14">
    <source>
        <dbReference type="Pfam" id="PF01433"/>
    </source>
</evidence>
<dbReference type="FunFam" id="1.10.390.10:FF:000006">
    <property type="entry name" value="Puromycin-sensitive aminopeptidase"/>
    <property type="match status" value="1"/>
</dbReference>
<dbReference type="GO" id="GO:0005737">
    <property type="term" value="C:cytoplasm"/>
    <property type="evidence" value="ECO:0007669"/>
    <property type="project" value="TreeGrafter"/>
</dbReference>
<keyword evidence="6 12" id="KW-0378">Hydrolase</keyword>
<feature type="domain" description="Peptidase M1 membrane alanine aminopeptidase" evidence="14">
    <location>
        <begin position="274"/>
        <end position="490"/>
    </location>
</feature>
<dbReference type="InterPro" id="IPR034016">
    <property type="entry name" value="M1_APN-typ"/>
</dbReference>
<gene>
    <name evidence="17" type="ORF">SAMN06295937_1004159</name>
</gene>
<evidence type="ECO:0000256" key="4">
    <source>
        <dbReference type="ARBA" id="ARBA00022670"/>
    </source>
</evidence>
<evidence type="ECO:0000259" key="15">
    <source>
        <dbReference type="Pfam" id="PF11838"/>
    </source>
</evidence>
<evidence type="ECO:0000256" key="3">
    <source>
        <dbReference type="ARBA" id="ARBA00022438"/>
    </source>
</evidence>
<dbReference type="GO" id="GO:0008270">
    <property type="term" value="F:zinc ion binding"/>
    <property type="evidence" value="ECO:0007669"/>
    <property type="project" value="UniProtKB-UniRule"/>
</dbReference>
<evidence type="ECO:0000256" key="11">
    <source>
        <dbReference type="PIRSR" id="PIRSR634016-4"/>
    </source>
</evidence>
<comment type="catalytic activity">
    <reaction evidence="1">
        <text>Release of an N-terminal amino acid, Xaa-|-Yaa- from a peptide, amide or arylamide. Xaa is preferably Ala, but may be most amino acids including Pro (slow action). When a terminal hydrophobic residue is followed by a prolyl residue, the two may be released as an intact Xaa-Pro dipeptide.</text>
        <dbReference type="EC" id="3.4.11.2"/>
    </reaction>
</comment>
<feature type="binding site" evidence="10">
    <location>
        <position position="352"/>
    </location>
    <ligand>
        <name>Zn(2+)</name>
        <dbReference type="ChEBI" id="CHEBI:29105"/>
        <note>catalytic</note>
    </ligand>
</feature>
<keyword evidence="13" id="KW-0732">Signal</keyword>
<reference evidence="18" key="1">
    <citation type="submission" date="2017-02" db="EMBL/GenBank/DDBJ databases">
        <authorList>
            <person name="Varghese N."/>
            <person name="Submissions S."/>
        </authorList>
    </citation>
    <scope>NUCLEOTIDE SEQUENCE [LARGE SCALE GENOMIC DNA]</scope>
    <source>
        <strain evidence="18">R11H</strain>
    </source>
</reference>
<dbReference type="PANTHER" id="PTHR11533:SF174">
    <property type="entry name" value="PUROMYCIN-SENSITIVE AMINOPEPTIDASE-RELATED"/>
    <property type="match status" value="1"/>
</dbReference>
<name>A0A1T5AT78_9SPHN</name>
<protein>
    <recommendedName>
        <fullName evidence="12">Aminopeptidase</fullName>
        <ecNumber evidence="12">3.4.11.-</ecNumber>
    </recommendedName>
</protein>
<dbReference type="InterPro" id="IPR045357">
    <property type="entry name" value="Aminopeptidase_N-like_N"/>
</dbReference>
<evidence type="ECO:0000256" key="5">
    <source>
        <dbReference type="ARBA" id="ARBA00022723"/>
    </source>
</evidence>
<feature type="domain" description="Aminopeptidase N-like N-terminal" evidence="16">
    <location>
        <begin position="55"/>
        <end position="239"/>
    </location>
</feature>
<dbReference type="InterPro" id="IPR001930">
    <property type="entry name" value="Peptidase_M1"/>
</dbReference>
<evidence type="ECO:0000256" key="10">
    <source>
        <dbReference type="PIRSR" id="PIRSR634016-3"/>
    </source>
</evidence>
<dbReference type="Pfam" id="PF17900">
    <property type="entry name" value="Peptidase_M1_N"/>
    <property type="match status" value="1"/>
</dbReference>
<dbReference type="PRINTS" id="PR00756">
    <property type="entry name" value="ALADIPTASE"/>
</dbReference>
<dbReference type="InterPro" id="IPR042097">
    <property type="entry name" value="Aminopeptidase_N-like_N_sf"/>
</dbReference>
<dbReference type="Gene3D" id="1.10.390.10">
    <property type="entry name" value="Neutral Protease Domain 2"/>
    <property type="match status" value="1"/>
</dbReference>
<feature type="site" description="Transition state stabilizer" evidence="11">
    <location>
        <position position="433"/>
    </location>
</feature>
<evidence type="ECO:0000256" key="6">
    <source>
        <dbReference type="ARBA" id="ARBA00022801"/>
    </source>
</evidence>
<dbReference type="RefSeq" id="WP_079637560.1">
    <property type="nucleotide sequence ID" value="NZ_FUYP01000004.1"/>
</dbReference>
<dbReference type="Pfam" id="PF01433">
    <property type="entry name" value="Peptidase_M1"/>
    <property type="match status" value="1"/>
</dbReference>
<proteinExistence type="inferred from homology"/>
<sequence length="897" mass="96389">MNSATRHLLLVTLSSLSLAAAAPTLAEEAFMAAHANAAAPLAKSVPSQLPRIARPSHYDIAITPDAKALTFTGRVAIDLELFERSSSITMNALDLRFSSASLSKADGSGKVPLAATLDAAAQTVTFTAPAALVPGKYTLTADYSGVINTQANGLFALDYPDKATGEPRRGLFTQFEAPDARRFAPSFDEPSYKATFTLSATVPADQLAVSNMPVEREFAAANGLKTVRFGASPRMSSYLLFFGVGDFERLAMKSESGAEVGIVSPKGSGEQARFALDSLAPLLGYYTDYFGQPYPLPKLDNIAGPGQSQFFGAMENWGAIFTFERILLDDPAITSEATRQAIYGVQAHEVAHQWFGDLVTMAWWDDLWLNEGFASWMATKVTDHFHPEWQPLLTRVHGRESAMSLDAYRTTHPILQTIRTVEDTNQAFDAITYKKGEAVISMLEAYAGEDVWRSGLRGYMAAHKYGNSRTDDLWNAIEAAGAKGLTAIAHDFTGQPGIPLIRMTGSQCKAGANLISVTQGEFSRDRRASIDGEGRRWQVPMLVRTIGGDEQRVVVRDGKASVKVDHCGPTILNGGQLGYFRTLYTPQALAALRSDFAKIQPIDQLGLLSDNFALSIAGYQPMDAALGLLAATPADANPYVLMEAASRYAQLYRVFEGDAATQAAIAARGAAALRPALNRLGFDPKDSEPALDAVLRADVIRALGMMGDPAVLGEARRRFARLDSDPRALDGPAKGLWLDIVATNAGAAGWDKLRRLAQASKSAVERSTLYTLLGAAKDDALAQRALDLALTAEPGQTTSAAIIGRVAGYHADAAVAFVEAHQTEVDRLIDASARVRFLASLAMNSDDPAMIAALEAKAAALPADVRKPYERTIAVLREHAESNPRIRAESKVWLAGE</sequence>
<evidence type="ECO:0000256" key="1">
    <source>
        <dbReference type="ARBA" id="ARBA00000098"/>
    </source>
</evidence>
<accession>A0A1T5AT78</accession>
<dbReference type="InterPro" id="IPR024571">
    <property type="entry name" value="ERAP1-like_C_dom"/>
</dbReference>
<keyword evidence="8 12" id="KW-0482">Metalloprotease</keyword>
<dbReference type="EC" id="3.4.11.-" evidence="12"/>
<dbReference type="EMBL" id="FUYP01000004">
    <property type="protein sequence ID" value="SKB38222.1"/>
    <property type="molecule type" value="Genomic_DNA"/>
</dbReference>
<evidence type="ECO:0000256" key="8">
    <source>
        <dbReference type="ARBA" id="ARBA00023049"/>
    </source>
</evidence>
<comment type="cofactor">
    <cofactor evidence="10 12">
        <name>Zn(2+)</name>
        <dbReference type="ChEBI" id="CHEBI:29105"/>
    </cofactor>
    <text evidence="10 12">Binds 1 zinc ion per subunit.</text>
</comment>
<dbReference type="Gene3D" id="1.25.50.20">
    <property type="match status" value="1"/>
</dbReference>
<dbReference type="PANTHER" id="PTHR11533">
    <property type="entry name" value="PROTEASE M1 ZINC METALLOPROTEASE"/>
    <property type="match status" value="1"/>
</dbReference>
<evidence type="ECO:0000256" key="2">
    <source>
        <dbReference type="ARBA" id="ARBA00010136"/>
    </source>
</evidence>
<feature type="domain" description="ERAP1-like C-terminal" evidence="15">
    <location>
        <begin position="571"/>
        <end position="874"/>
    </location>
</feature>
<evidence type="ECO:0000256" key="7">
    <source>
        <dbReference type="ARBA" id="ARBA00022833"/>
    </source>
</evidence>
<dbReference type="GO" id="GO:0005615">
    <property type="term" value="C:extracellular space"/>
    <property type="evidence" value="ECO:0007669"/>
    <property type="project" value="TreeGrafter"/>
</dbReference>
<dbReference type="AlphaFoldDB" id="A0A1T5AT78"/>
<keyword evidence="18" id="KW-1185">Reference proteome</keyword>
<evidence type="ECO:0000259" key="16">
    <source>
        <dbReference type="Pfam" id="PF17900"/>
    </source>
</evidence>
<evidence type="ECO:0000313" key="17">
    <source>
        <dbReference type="EMBL" id="SKB38222.1"/>
    </source>
</evidence>
<dbReference type="SUPFAM" id="SSF55486">
    <property type="entry name" value="Metalloproteases ('zincins'), catalytic domain"/>
    <property type="match status" value="1"/>
</dbReference>
<dbReference type="Pfam" id="PF11838">
    <property type="entry name" value="ERAP1_C"/>
    <property type="match status" value="1"/>
</dbReference>
<evidence type="ECO:0000256" key="13">
    <source>
        <dbReference type="SAM" id="SignalP"/>
    </source>
</evidence>
<dbReference type="GO" id="GO:0042277">
    <property type="term" value="F:peptide binding"/>
    <property type="evidence" value="ECO:0007669"/>
    <property type="project" value="TreeGrafter"/>
</dbReference>
<dbReference type="Proteomes" id="UP000190044">
    <property type="component" value="Unassembled WGS sequence"/>
</dbReference>
<comment type="similarity">
    <text evidence="2 12">Belongs to the peptidase M1 family.</text>
</comment>
<dbReference type="GO" id="GO:0016020">
    <property type="term" value="C:membrane"/>
    <property type="evidence" value="ECO:0007669"/>
    <property type="project" value="TreeGrafter"/>
</dbReference>
<evidence type="ECO:0000313" key="18">
    <source>
        <dbReference type="Proteomes" id="UP000190044"/>
    </source>
</evidence>
<keyword evidence="5 10" id="KW-0479">Metal-binding</keyword>
<evidence type="ECO:0000256" key="12">
    <source>
        <dbReference type="RuleBase" id="RU364040"/>
    </source>
</evidence>
<evidence type="ECO:0000256" key="9">
    <source>
        <dbReference type="PIRSR" id="PIRSR634016-1"/>
    </source>
</evidence>
<feature type="chain" id="PRO_5010541902" description="Aminopeptidase" evidence="13">
    <location>
        <begin position="27"/>
        <end position="897"/>
    </location>
</feature>
<dbReference type="InterPro" id="IPR050344">
    <property type="entry name" value="Peptidase_M1_aminopeptidases"/>
</dbReference>
<dbReference type="Gene3D" id="2.60.40.1730">
    <property type="entry name" value="tricorn interacting facor f3 domain"/>
    <property type="match status" value="1"/>
</dbReference>
<feature type="binding site" evidence="10">
    <location>
        <position position="371"/>
    </location>
    <ligand>
        <name>Zn(2+)</name>
        <dbReference type="ChEBI" id="CHEBI:29105"/>
        <note>catalytic</note>
    </ligand>
</feature>
<dbReference type="InterPro" id="IPR027268">
    <property type="entry name" value="Peptidase_M4/M1_CTD_sf"/>
</dbReference>
<keyword evidence="4 12" id="KW-0645">Protease</keyword>
<dbReference type="GO" id="GO:0006508">
    <property type="term" value="P:proteolysis"/>
    <property type="evidence" value="ECO:0007669"/>
    <property type="project" value="UniProtKB-KW"/>
</dbReference>
<dbReference type="InterPro" id="IPR014782">
    <property type="entry name" value="Peptidase_M1_dom"/>
</dbReference>
<feature type="signal peptide" evidence="13">
    <location>
        <begin position="1"/>
        <end position="26"/>
    </location>
</feature>
<dbReference type="GO" id="GO:0016285">
    <property type="term" value="F:alanyl aminopeptidase activity"/>
    <property type="evidence" value="ECO:0007669"/>
    <property type="project" value="UniProtKB-EC"/>
</dbReference>
<dbReference type="GO" id="GO:0043171">
    <property type="term" value="P:peptide catabolic process"/>
    <property type="evidence" value="ECO:0007669"/>
    <property type="project" value="TreeGrafter"/>
</dbReference>
<keyword evidence="7 10" id="KW-0862">Zinc</keyword>
<feature type="binding site" evidence="10">
    <location>
        <position position="348"/>
    </location>
    <ligand>
        <name>Zn(2+)</name>
        <dbReference type="ChEBI" id="CHEBI:29105"/>
        <note>catalytic</note>
    </ligand>
</feature>
<organism evidence="17 18">
    <name type="scientific">Sphingopyxis flava</name>
    <dbReference type="NCBI Taxonomy" id="1507287"/>
    <lineage>
        <taxon>Bacteria</taxon>
        <taxon>Pseudomonadati</taxon>
        <taxon>Pseudomonadota</taxon>
        <taxon>Alphaproteobacteria</taxon>
        <taxon>Sphingomonadales</taxon>
        <taxon>Sphingomonadaceae</taxon>
        <taxon>Sphingopyxis</taxon>
    </lineage>
</organism>
<keyword evidence="3 12" id="KW-0031">Aminopeptidase</keyword>
<dbReference type="OrthoDB" id="100605at2"/>
<dbReference type="CDD" id="cd09601">
    <property type="entry name" value="M1_APN-Q_like"/>
    <property type="match status" value="1"/>
</dbReference>
<feature type="active site" description="Proton acceptor" evidence="9">
    <location>
        <position position="349"/>
    </location>
</feature>
<dbReference type="SUPFAM" id="SSF63737">
    <property type="entry name" value="Leukotriene A4 hydrolase N-terminal domain"/>
    <property type="match status" value="1"/>
</dbReference>
<dbReference type="GO" id="GO:0070006">
    <property type="term" value="F:metalloaminopeptidase activity"/>
    <property type="evidence" value="ECO:0007669"/>
    <property type="project" value="TreeGrafter"/>
</dbReference>